<feature type="non-terminal residue" evidence="2">
    <location>
        <position position="1"/>
    </location>
</feature>
<dbReference type="AlphaFoldDB" id="A0A091NBH1"/>
<feature type="non-terminal residue" evidence="2">
    <location>
        <position position="235"/>
    </location>
</feature>
<organism evidence="2 3">
    <name type="scientific">Apaloderma vittatum</name>
    <name type="common">Bar-tailed trogon</name>
    <dbReference type="NCBI Taxonomy" id="57397"/>
    <lineage>
        <taxon>Eukaryota</taxon>
        <taxon>Metazoa</taxon>
        <taxon>Chordata</taxon>
        <taxon>Craniata</taxon>
        <taxon>Vertebrata</taxon>
        <taxon>Euteleostomi</taxon>
        <taxon>Archelosauria</taxon>
        <taxon>Archosauria</taxon>
        <taxon>Dinosauria</taxon>
        <taxon>Saurischia</taxon>
        <taxon>Theropoda</taxon>
        <taxon>Coelurosauria</taxon>
        <taxon>Aves</taxon>
        <taxon>Neognathae</taxon>
        <taxon>Neoaves</taxon>
        <taxon>Telluraves</taxon>
        <taxon>Coraciimorphae</taxon>
        <taxon>Trogoniformes</taxon>
        <taxon>Trogonidae</taxon>
        <taxon>Apaloderma</taxon>
    </lineage>
</organism>
<accession>A0A091NBH1</accession>
<reference evidence="2 3" key="1">
    <citation type="submission" date="2014-04" db="EMBL/GenBank/DDBJ databases">
        <title>Genome evolution of avian class.</title>
        <authorList>
            <person name="Zhang G."/>
            <person name="Li C."/>
        </authorList>
    </citation>
    <scope>NUCLEOTIDE SEQUENCE [LARGE SCALE GENOMIC DNA]</scope>
    <source>
        <strain evidence="2">BGI_N311</strain>
    </source>
</reference>
<evidence type="ECO:0000313" key="3">
    <source>
        <dbReference type="Proteomes" id="UP000054244"/>
    </source>
</evidence>
<gene>
    <name evidence="2" type="ORF">N311_00933</name>
</gene>
<proteinExistence type="predicted"/>
<protein>
    <submittedName>
        <fullName evidence="2">Uncharacterized protein</fullName>
    </submittedName>
</protein>
<dbReference type="EMBL" id="KL379276">
    <property type="protein sequence ID" value="KFP86179.1"/>
    <property type="molecule type" value="Genomic_DNA"/>
</dbReference>
<evidence type="ECO:0000313" key="2">
    <source>
        <dbReference type="EMBL" id="KFP86179.1"/>
    </source>
</evidence>
<feature type="compositionally biased region" description="Basic and acidic residues" evidence="1">
    <location>
        <begin position="65"/>
        <end position="77"/>
    </location>
</feature>
<dbReference type="Proteomes" id="UP000054244">
    <property type="component" value="Unassembled WGS sequence"/>
</dbReference>
<keyword evidence="3" id="KW-1185">Reference proteome</keyword>
<evidence type="ECO:0000256" key="1">
    <source>
        <dbReference type="SAM" id="MobiDB-lite"/>
    </source>
</evidence>
<name>A0A091NBH1_APAVI</name>
<feature type="region of interest" description="Disordered" evidence="1">
    <location>
        <begin position="59"/>
        <end position="79"/>
    </location>
</feature>
<sequence>PVSPGMYRSSYKRDYRWCEEPLSEEAMQLKAKEFTVPQEKQVMSYSDFIVGKGREMVPAPSIKASSHDDAEGRKPDGDTFYPEALQQRKRFTSVLPIAETYPPKYYSATELAATQAEKLERLRALAELENELSYCQRLPAAAQTAGTAEMLLQRQKLVPCWATYKQFTMETCQAMQHDVQQNKRKFLGSSVLKEECFDHDWISTYNTDFQQWPGARGTHRRTESPSHIFPKDELF</sequence>